<accession>A0A8J5UU74</accession>
<comment type="caution">
    <text evidence="2">The sequence shown here is derived from an EMBL/GenBank/DDBJ whole genome shotgun (WGS) entry which is preliminary data.</text>
</comment>
<evidence type="ECO:0000313" key="3">
    <source>
        <dbReference type="Proteomes" id="UP000694255"/>
    </source>
</evidence>
<evidence type="ECO:0000313" key="2">
    <source>
        <dbReference type="EMBL" id="KAG7661460.1"/>
    </source>
</evidence>
<feature type="region of interest" description="Disordered" evidence="1">
    <location>
        <begin position="1"/>
        <end position="35"/>
    </location>
</feature>
<dbReference type="GeneID" id="73471838"/>
<evidence type="ECO:0000256" key="1">
    <source>
        <dbReference type="SAM" id="MobiDB-lite"/>
    </source>
</evidence>
<proteinExistence type="predicted"/>
<name>A0A8J5UU74_9ASCO</name>
<protein>
    <submittedName>
        <fullName evidence="2">Uncharacterized protein</fullName>
    </submittedName>
</protein>
<dbReference type="RefSeq" id="XP_049261693.1">
    <property type="nucleotide sequence ID" value="XM_049409061.1"/>
</dbReference>
<dbReference type="EMBL" id="JAGSYN010000219">
    <property type="protein sequence ID" value="KAG7661460.1"/>
    <property type="molecule type" value="Genomic_DNA"/>
</dbReference>
<keyword evidence="3" id="KW-1185">Reference proteome</keyword>
<sequence>MSAIASPKVQAPDNPMIPSSSNTQDEGVEEEEDLNWSDEKQRILEKYIIDHELNYLGGQRDISQFYSGLNWDRIIQLIGINDLEFLKIKIDDIYENYFMILYGDNNEIDLGGFLTAWKYQDSKILQDVLEMIDNANLQEFKIEALPTTPPPPPEEPHLLDGLSLSEQHHPTNVEITNLPLQSHQQSGPAPVSTVNSSAIVSPVSHSSRHDSVIPELSKTQRRLSLDLMHAGPSDRSNATKKPAETAVTNVNVTTKVEITLQARDIPEQELEQQRKKHKFKDISKRLGLSKKQQSKPKIAPTIPDTTHHPRYSLATEFQPSRRLSLVGENLPIYIRKQIHIPPVPSRSDSPSKRQILVINESTTPTSGSLPRLSRRPSRIQNIVINSQSLYAYNRDLMMFREAPMQEATATDTSDSTTNQQQRLHYDFDDEDENDKEYISPDSLTKYYGMQLEGEDGVDEDDLNVDDNNELEEDNDFVDVHGSFDIVNNDADEDDDDYLFKI</sequence>
<feature type="compositionally biased region" description="Acidic residues" evidence="1">
    <location>
        <begin position="26"/>
        <end position="35"/>
    </location>
</feature>
<dbReference type="Proteomes" id="UP000694255">
    <property type="component" value="Unassembled WGS sequence"/>
</dbReference>
<reference evidence="2 3" key="1">
    <citation type="journal article" date="2021" name="DNA Res.">
        <title>Genome analysis of Candida subhashii reveals its hybrid nature and dual mitochondrial genome conformations.</title>
        <authorList>
            <person name="Mixao V."/>
            <person name="Hegedusova E."/>
            <person name="Saus E."/>
            <person name="Pryszcz L.P."/>
            <person name="Cillingova A."/>
            <person name="Nosek J."/>
            <person name="Gabaldon T."/>
        </authorList>
    </citation>
    <scope>NUCLEOTIDE SEQUENCE [LARGE SCALE GENOMIC DNA]</scope>
    <source>
        <strain evidence="2 3">CBS 10753</strain>
    </source>
</reference>
<feature type="region of interest" description="Disordered" evidence="1">
    <location>
        <begin position="405"/>
        <end position="435"/>
    </location>
</feature>
<feature type="compositionally biased region" description="Low complexity" evidence="1">
    <location>
        <begin position="407"/>
        <end position="417"/>
    </location>
</feature>
<dbReference type="OrthoDB" id="4087010at2759"/>
<dbReference type="AlphaFoldDB" id="A0A8J5UU74"/>
<feature type="region of interest" description="Disordered" evidence="1">
    <location>
        <begin position="288"/>
        <end position="309"/>
    </location>
</feature>
<gene>
    <name evidence="2" type="ORF">J8A68_005038</name>
</gene>
<organism evidence="2 3">
    <name type="scientific">[Candida] subhashii</name>
    <dbReference type="NCBI Taxonomy" id="561895"/>
    <lineage>
        <taxon>Eukaryota</taxon>
        <taxon>Fungi</taxon>
        <taxon>Dikarya</taxon>
        <taxon>Ascomycota</taxon>
        <taxon>Saccharomycotina</taxon>
        <taxon>Pichiomycetes</taxon>
        <taxon>Debaryomycetaceae</taxon>
        <taxon>Spathaspora</taxon>
    </lineage>
</organism>